<dbReference type="OrthoDB" id="9796143at2"/>
<keyword evidence="1" id="KW-0804">Transcription</keyword>
<dbReference type="SUPFAM" id="SSF82679">
    <property type="entry name" value="N-utilization substance G protein NusG, N-terminal domain"/>
    <property type="match status" value="1"/>
</dbReference>
<gene>
    <name evidence="3" type="ORF">A8C56_06185</name>
</gene>
<dbReference type="GO" id="GO:0006354">
    <property type="term" value="P:DNA-templated transcription elongation"/>
    <property type="evidence" value="ECO:0007669"/>
    <property type="project" value="InterPro"/>
</dbReference>
<keyword evidence="4" id="KW-1185">Reference proteome</keyword>
<dbReference type="InterPro" id="IPR006645">
    <property type="entry name" value="NGN-like_dom"/>
</dbReference>
<dbReference type="NCBIfam" id="NF033644">
    <property type="entry name" value="antiterm_UpxY"/>
    <property type="match status" value="1"/>
</dbReference>
<dbReference type="Pfam" id="PF02357">
    <property type="entry name" value="NusG"/>
    <property type="match status" value="1"/>
</dbReference>
<dbReference type="CDD" id="cd09895">
    <property type="entry name" value="NGN_SP_UpxY"/>
    <property type="match status" value="1"/>
</dbReference>
<dbReference type="InterPro" id="IPR036735">
    <property type="entry name" value="NGN_dom_sf"/>
</dbReference>
<dbReference type="RefSeq" id="WP_067753418.1">
    <property type="nucleotide sequence ID" value="NZ_CP015772.1"/>
</dbReference>
<dbReference type="EMBL" id="CP015772">
    <property type="protein sequence ID" value="ANH80624.1"/>
    <property type="molecule type" value="Genomic_DNA"/>
</dbReference>
<evidence type="ECO:0000259" key="2">
    <source>
        <dbReference type="Pfam" id="PF02357"/>
    </source>
</evidence>
<proteinExistence type="predicted"/>
<accession>A0A1A9I225</accession>
<dbReference type="AlphaFoldDB" id="A0A1A9I225"/>
<evidence type="ECO:0000313" key="4">
    <source>
        <dbReference type="Proteomes" id="UP000077667"/>
    </source>
</evidence>
<feature type="domain" description="NusG-like N-terminal" evidence="2">
    <location>
        <begin position="16"/>
        <end position="106"/>
    </location>
</feature>
<reference evidence="3 4" key="1">
    <citation type="submission" date="2016-05" db="EMBL/GenBank/DDBJ databases">
        <title>Niabella ginsenosidivorans BS26 whole genome sequencing.</title>
        <authorList>
            <person name="Im W.T."/>
            <person name="Siddiqi M.Z."/>
        </authorList>
    </citation>
    <scope>NUCLEOTIDE SEQUENCE [LARGE SCALE GENOMIC DNA]</scope>
    <source>
        <strain evidence="3 4">BS26</strain>
    </source>
</reference>
<evidence type="ECO:0000256" key="1">
    <source>
        <dbReference type="ARBA" id="ARBA00023163"/>
    </source>
</evidence>
<organism evidence="3 4">
    <name type="scientific">Niabella ginsenosidivorans</name>
    <dbReference type="NCBI Taxonomy" id="1176587"/>
    <lineage>
        <taxon>Bacteria</taxon>
        <taxon>Pseudomonadati</taxon>
        <taxon>Bacteroidota</taxon>
        <taxon>Chitinophagia</taxon>
        <taxon>Chitinophagales</taxon>
        <taxon>Chitinophagaceae</taxon>
        <taxon>Niabella</taxon>
    </lineage>
</organism>
<sequence length="178" mass="20586">MMEVMENSSKQQRAIWRVLVTRSRAEKQVSSQLEKLGVVHYLPLRKELRMWHDRKKWVELPLFNGYLFVHIAAAEQNRVFDAIGAVRYLWENGKPAGLTEAEIDRIKRICNYEDEVAIIYNSCETGDWAEVQEGPFKGYKGILIEKKGRLYLQFAIKGITCSALLHIHAAKVSRINIP</sequence>
<dbReference type="Proteomes" id="UP000077667">
    <property type="component" value="Chromosome"/>
</dbReference>
<dbReference type="Gene3D" id="3.30.70.940">
    <property type="entry name" value="NusG, N-terminal domain"/>
    <property type="match status" value="1"/>
</dbReference>
<dbReference type="KEGG" id="nia:A8C56_06185"/>
<name>A0A1A9I225_9BACT</name>
<evidence type="ECO:0000313" key="3">
    <source>
        <dbReference type="EMBL" id="ANH80624.1"/>
    </source>
</evidence>
<protein>
    <recommendedName>
        <fullName evidence="2">NusG-like N-terminal domain-containing protein</fullName>
    </recommendedName>
</protein>
<dbReference type="STRING" id="1176587.A8C56_06185"/>